<gene>
    <name evidence="1" type="ORF">LPTSP1_02510</name>
</gene>
<organism evidence="1 2">
    <name type="scientific">Leptospira johnsonii</name>
    <dbReference type="NCBI Taxonomy" id="1917820"/>
    <lineage>
        <taxon>Bacteria</taxon>
        <taxon>Pseudomonadati</taxon>
        <taxon>Spirochaetota</taxon>
        <taxon>Spirochaetia</taxon>
        <taxon>Leptospirales</taxon>
        <taxon>Leptospiraceae</taxon>
        <taxon>Leptospira</taxon>
    </lineage>
</organism>
<reference evidence="1 2" key="1">
    <citation type="submission" date="2018-02" db="EMBL/GenBank/DDBJ databases">
        <title>Novel Leptospira species isolated from soil and water in Japan.</title>
        <authorList>
            <person name="Nakao R."/>
            <person name="Masuzawa T."/>
        </authorList>
    </citation>
    <scope>NUCLEOTIDE SEQUENCE [LARGE SCALE GENOMIC DNA]</scope>
    <source>
        <strain evidence="1 2">E8</strain>
    </source>
</reference>
<sequence length="188" mass="21599">MGRKEVSLSKEGIKEIQIIEGKIREKFLKGKVYISPSKQCRETFDALRFPKEIQPEFREELQELDFGEWEGRSFSELAEANLESLKKFADFSPSFQLPKGESLNDFQTRAEVFKDHILSTSDHSVFILSHGGILSLLLCSFLSLPYSFYTKFKIAPSTLIYLDIFKNGQAVLTDMIRTSSLRRSEWPG</sequence>
<dbReference type="SUPFAM" id="SSF53254">
    <property type="entry name" value="Phosphoglycerate mutase-like"/>
    <property type="match status" value="1"/>
</dbReference>
<protein>
    <submittedName>
        <fullName evidence="1">Histidine phosphatase superfamily</fullName>
    </submittedName>
</protein>
<comment type="caution">
    <text evidence="1">The sequence shown here is derived from an EMBL/GenBank/DDBJ whole genome shotgun (WGS) entry which is preliminary data.</text>
</comment>
<keyword evidence="2" id="KW-1185">Reference proteome</keyword>
<dbReference type="Proteomes" id="UP000245076">
    <property type="component" value="Unassembled WGS sequence"/>
</dbReference>
<dbReference type="AlphaFoldDB" id="A0A2P2CYF5"/>
<dbReference type="GO" id="GO:0016791">
    <property type="term" value="F:phosphatase activity"/>
    <property type="evidence" value="ECO:0007669"/>
    <property type="project" value="TreeGrafter"/>
</dbReference>
<dbReference type="InterPro" id="IPR050275">
    <property type="entry name" value="PGM_Phosphatase"/>
</dbReference>
<dbReference type="Pfam" id="PF00300">
    <property type="entry name" value="His_Phos_1"/>
    <property type="match status" value="1"/>
</dbReference>
<dbReference type="InterPro" id="IPR029033">
    <property type="entry name" value="His_PPase_superfam"/>
</dbReference>
<proteinExistence type="predicted"/>
<dbReference type="EMBL" id="BFAY01000005">
    <property type="protein sequence ID" value="GBF37271.1"/>
    <property type="molecule type" value="Genomic_DNA"/>
</dbReference>
<name>A0A2P2CYF5_9LEPT</name>
<dbReference type="InterPro" id="IPR013078">
    <property type="entry name" value="His_Pase_superF_clade-1"/>
</dbReference>
<dbReference type="PANTHER" id="PTHR48100">
    <property type="entry name" value="BROAD-SPECIFICITY PHOSPHATASE YOR283W-RELATED"/>
    <property type="match status" value="1"/>
</dbReference>
<accession>A0A2P2CYF5</accession>
<dbReference type="Gene3D" id="3.40.50.1240">
    <property type="entry name" value="Phosphoglycerate mutase-like"/>
    <property type="match status" value="1"/>
</dbReference>
<evidence type="ECO:0000313" key="2">
    <source>
        <dbReference type="Proteomes" id="UP000245076"/>
    </source>
</evidence>
<evidence type="ECO:0000313" key="1">
    <source>
        <dbReference type="EMBL" id="GBF37271.1"/>
    </source>
</evidence>